<dbReference type="EMBL" id="JAOZYC010000122">
    <property type="protein sequence ID" value="MEB8339552.1"/>
    <property type="molecule type" value="Genomic_DNA"/>
</dbReference>
<accession>A0ABU6F9T9</accession>
<protein>
    <submittedName>
        <fullName evidence="2">Glycosyl hydrolase</fullName>
    </submittedName>
</protein>
<name>A0ABU6F9T9_9ACTN</name>
<keyword evidence="3" id="KW-1185">Reference proteome</keyword>
<sequence length="988" mass="108080">MRRRDILRGTVALGASALALRATSEAAALSTESVPGSGGGLDWPRFAREARPWTRWWWLGSAVTEAGLARHLEQFQQVGFGGVEIQPIYEAQGYEDHDLAYLGQGWLAALDATTRHARRLDLGVDLTTGSGWTFGGPWVKPEQSAGKVLVEHWELGHGERLGVPVRTTQPPHPGLVDEEKLARPDLRPPMDPLPEPPLAALVAREADSGDTVDLTARVHPDGTLDWTAPAGSWQLTGVFSGLVLKRVERAGPGGKGLMVDYFDGAAVRHHLDHFGEAIGSGRGIRALFHDSFELEATDWTHRTVAEFARLRGYDLVPHLPEVFTDAGTPEVRSRVLSDVRETLADLFLEQFAEPWDAWSAERGWLTRNQAHGSPANLLDIYGAADIPETEYAGAELIPIPGLRQGAGTANAPKSLVWRFASSPAHVLGKPLASAETLTWRDEHFHVALSQAKPTVDLLFAAGINHLVFHGTAYSPAETEGTEATEAAEESEQSEESRDIPWPGFSFYAAAELQPANTLWGDLPELNDYITRCQSVLQSGEHGNDVLVHFPQHDLWALPDGGVGDGAEDIELSPDYKWEGTDWMYGHPSGVGDIVAGLEARGWQFDWVSDRQLADFRGSADGVSNGHSRYAVVLVPNARLIPLETARRLRDLAAAGATVVFVGGLPEDVPGLAELDRRRAEFKQIVDELCERHDPSHRGRFRVGRGHVVVTGRGGGLDTALAAAGAVREPVADSGLRVLRRRHTEGNHLFLTNVTAQRIDGWWPLGSHAASVGVLDPLHDTRGLAETRRDRAAVEVRLRLEPGESRILRTFTTRALSAAPAPAPVPTGRERELTGPWTLAFRKGGPELPPTRTLDKLVSWTELGGQETEFSGSARYTLRFTATDSERARDWLLDLGDVRESARVRLNGRDVATAWALPFRVPLGRALREGENVLELDVTNLAANRVRALARRGELALHHYMQWRSAPPQDWDPMPSGLLGPVRLVEVGR</sequence>
<dbReference type="Proteomes" id="UP001354931">
    <property type="component" value="Unassembled WGS sequence"/>
</dbReference>
<organism evidence="2 3">
    <name type="scientific">Streptomyces endophyticus</name>
    <dbReference type="NCBI Taxonomy" id="714166"/>
    <lineage>
        <taxon>Bacteria</taxon>
        <taxon>Bacillati</taxon>
        <taxon>Actinomycetota</taxon>
        <taxon>Actinomycetes</taxon>
        <taxon>Kitasatosporales</taxon>
        <taxon>Streptomycetaceae</taxon>
        <taxon>Streptomyces</taxon>
    </lineage>
</organism>
<dbReference type="InterPro" id="IPR008979">
    <property type="entry name" value="Galactose-bd-like_sf"/>
</dbReference>
<comment type="caution">
    <text evidence="2">The sequence shown here is derived from an EMBL/GenBank/DDBJ whole genome shotgun (WGS) entry which is preliminary data.</text>
</comment>
<dbReference type="Gene3D" id="2.60.120.260">
    <property type="entry name" value="Galactose-binding domain-like"/>
    <property type="match status" value="1"/>
</dbReference>
<dbReference type="SUPFAM" id="SSF49785">
    <property type="entry name" value="Galactose-binding domain-like"/>
    <property type="match status" value="1"/>
</dbReference>
<keyword evidence="2" id="KW-0378">Hydrolase</keyword>
<evidence type="ECO:0000313" key="3">
    <source>
        <dbReference type="Proteomes" id="UP001354931"/>
    </source>
</evidence>
<evidence type="ECO:0000313" key="2">
    <source>
        <dbReference type="EMBL" id="MEB8339552.1"/>
    </source>
</evidence>
<feature type="region of interest" description="Disordered" evidence="1">
    <location>
        <begin position="476"/>
        <end position="498"/>
    </location>
</feature>
<proteinExistence type="predicted"/>
<dbReference type="InterPro" id="IPR029062">
    <property type="entry name" value="Class_I_gatase-like"/>
</dbReference>
<dbReference type="InterPro" id="IPR053161">
    <property type="entry name" value="Ulvan_degrading_GH"/>
</dbReference>
<dbReference type="PANTHER" id="PTHR36848">
    <property type="entry name" value="DNA-BINDING PROTEIN (PUTATIVE SECRETED PROTEIN)-RELATED"/>
    <property type="match status" value="1"/>
</dbReference>
<dbReference type="Gene3D" id="3.40.50.880">
    <property type="match status" value="1"/>
</dbReference>
<dbReference type="Pfam" id="PF17132">
    <property type="entry name" value="Glyco_hydro_106"/>
    <property type="match status" value="3"/>
</dbReference>
<dbReference type="PANTHER" id="PTHR36848:SF2">
    <property type="entry name" value="SECRETED PROTEIN"/>
    <property type="match status" value="1"/>
</dbReference>
<evidence type="ECO:0000256" key="1">
    <source>
        <dbReference type="SAM" id="MobiDB-lite"/>
    </source>
</evidence>
<feature type="compositionally biased region" description="Acidic residues" evidence="1">
    <location>
        <begin position="479"/>
        <end position="493"/>
    </location>
</feature>
<reference evidence="2 3" key="1">
    <citation type="submission" date="2022-10" db="EMBL/GenBank/DDBJ databases">
        <authorList>
            <person name="Xie J."/>
            <person name="Shen N."/>
        </authorList>
    </citation>
    <scope>NUCLEOTIDE SEQUENCE [LARGE SCALE GENOMIC DNA]</scope>
    <source>
        <strain evidence="2 3">YIM65594</strain>
    </source>
</reference>
<dbReference type="GO" id="GO:0016787">
    <property type="term" value="F:hydrolase activity"/>
    <property type="evidence" value="ECO:0007669"/>
    <property type="project" value="UniProtKB-KW"/>
</dbReference>
<dbReference type="RefSeq" id="WP_326017781.1">
    <property type="nucleotide sequence ID" value="NZ_JAOZYC010000122.1"/>
</dbReference>
<dbReference type="NCBIfam" id="NF045579">
    <property type="entry name" value="rhamnoside_JR"/>
    <property type="match status" value="1"/>
</dbReference>
<gene>
    <name evidence="2" type="ORF">OKJ99_18845</name>
</gene>